<dbReference type="GO" id="GO:0004493">
    <property type="term" value="F:methylmalonyl-CoA epimerase activity"/>
    <property type="evidence" value="ECO:0007669"/>
    <property type="project" value="TreeGrafter"/>
</dbReference>
<dbReference type="RefSeq" id="WP_013334700.1">
    <property type="nucleotide sequence ID" value="NC_014533.1"/>
</dbReference>
<dbReference type="PANTHER" id="PTHR43048">
    <property type="entry name" value="METHYLMALONYL-COA EPIMERASE"/>
    <property type="match status" value="1"/>
</dbReference>
<dbReference type="GO" id="GO:0004462">
    <property type="term" value="F:lactoylglutathione lyase activity"/>
    <property type="evidence" value="ECO:0007669"/>
    <property type="project" value="InterPro"/>
</dbReference>
<reference evidence="4" key="1">
    <citation type="journal article" date="2011" name="MBio">
        <title>Novel metabolic attributes of the genus Cyanothece, comprising a group of unicellular nitrogen-fixing Cyanobacteria.</title>
        <authorList>
            <person name="Bandyopadhyay A."/>
            <person name="Elvitigala T."/>
            <person name="Welsh E."/>
            <person name="Stockel J."/>
            <person name="Liberton M."/>
            <person name="Min H."/>
            <person name="Sherman L.A."/>
            <person name="Pakrasi H.B."/>
        </authorList>
    </citation>
    <scope>NUCLEOTIDE SEQUENCE [LARGE SCALE GENOMIC DNA]</scope>
    <source>
        <strain evidence="4">PCC 7822</strain>
        <plasmid evidence="4">Cy782201</plasmid>
    </source>
</reference>
<gene>
    <name evidence="3" type="ordered locus">Cyan7822_6115</name>
</gene>
<dbReference type="InterPro" id="IPR004360">
    <property type="entry name" value="Glyas_Fos-R_dOase_dom"/>
</dbReference>
<dbReference type="InterPro" id="IPR037523">
    <property type="entry name" value="VOC_core"/>
</dbReference>
<keyword evidence="1" id="KW-0479">Metal-binding</keyword>
<feature type="domain" description="VOC" evidence="2">
    <location>
        <begin position="40"/>
        <end position="182"/>
    </location>
</feature>
<name>E0ULX0_GLOV7</name>
<dbReference type="InterPro" id="IPR018146">
    <property type="entry name" value="Glyoxalase_1_CS"/>
</dbReference>
<dbReference type="PROSITE" id="PS00934">
    <property type="entry name" value="GLYOXALASE_I_1"/>
    <property type="match status" value="1"/>
</dbReference>
<evidence type="ECO:0000256" key="1">
    <source>
        <dbReference type="ARBA" id="ARBA00022723"/>
    </source>
</evidence>
<dbReference type="Pfam" id="PF00903">
    <property type="entry name" value="Glyoxalase"/>
    <property type="match status" value="1"/>
</dbReference>
<dbReference type="SUPFAM" id="SSF54593">
    <property type="entry name" value="Glyoxalase/Bleomycin resistance protein/Dihydroxybiphenyl dioxygenase"/>
    <property type="match status" value="1"/>
</dbReference>
<dbReference type="EMBL" id="CP002199">
    <property type="protein sequence ID" value="ADN17950.1"/>
    <property type="molecule type" value="Genomic_DNA"/>
</dbReference>
<accession>E0ULX0</accession>
<keyword evidence="4" id="KW-1185">Reference proteome</keyword>
<dbReference type="PANTHER" id="PTHR43048:SF5">
    <property type="entry name" value="BLR5325 PROTEIN"/>
    <property type="match status" value="1"/>
</dbReference>
<dbReference type="GO" id="GO:0046491">
    <property type="term" value="P:L-methylmalonyl-CoA metabolic process"/>
    <property type="evidence" value="ECO:0007669"/>
    <property type="project" value="TreeGrafter"/>
</dbReference>
<dbReference type="KEGG" id="cyj:Cyan7822_6115"/>
<keyword evidence="3" id="KW-0560">Oxidoreductase</keyword>
<dbReference type="HOGENOM" id="CLU_1479734_0_0_3"/>
<keyword evidence="3" id="KW-0614">Plasmid</keyword>
<dbReference type="AlphaFoldDB" id="E0ULX0"/>
<organism evidence="3 4">
    <name type="scientific">Gloeothece verrucosa (strain PCC 7822)</name>
    <name type="common">Cyanothece sp. (strain PCC 7822)</name>
    <dbReference type="NCBI Taxonomy" id="497965"/>
    <lineage>
        <taxon>Bacteria</taxon>
        <taxon>Bacillati</taxon>
        <taxon>Cyanobacteriota</taxon>
        <taxon>Cyanophyceae</taxon>
        <taxon>Oscillatoriophycideae</taxon>
        <taxon>Chroococcales</taxon>
        <taxon>Aphanothecaceae</taxon>
        <taxon>Gloeothece</taxon>
        <taxon>Gloeothece verrucosa</taxon>
    </lineage>
</organism>
<dbReference type="GO" id="GO:0046872">
    <property type="term" value="F:metal ion binding"/>
    <property type="evidence" value="ECO:0007669"/>
    <property type="project" value="UniProtKB-KW"/>
</dbReference>
<dbReference type="GO" id="GO:0051213">
    <property type="term" value="F:dioxygenase activity"/>
    <property type="evidence" value="ECO:0007669"/>
    <property type="project" value="UniProtKB-KW"/>
</dbReference>
<evidence type="ECO:0000313" key="4">
    <source>
        <dbReference type="Proteomes" id="UP000008206"/>
    </source>
</evidence>
<dbReference type="Proteomes" id="UP000008206">
    <property type="component" value="Plasmid Cy782201"/>
</dbReference>
<protein>
    <submittedName>
        <fullName evidence="3">Glyoxalase/bleomycin resistance protein/dioxygenase</fullName>
    </submittedName>
</protein>
<dbReference type="Gene3D" id="3.10.180.10">
    <property type="entry name" value="2,3-Dihydroxybiphenyl 1,2-Dioxygenase, domain 1"/>
    <property type="match status" value="1"/>
</dbReference>
<dbReference type="InterPro" id="IPR029068">
    <property type="entry name" value="Glyas_Bleomycin-R_OHBP_Dase"/>
</dbReference>
<sequence length="182" mass="20503">MTVKSFKFKDPDGHDLELIWFPPDKGKKKWHEQNEQLFLGIDHTAIAVSNTEQSLKFYQELLGLKIKESSLNTGKTQADLDGLPHAVVRITSLSTTEKGMGIELLDYIKPSEGRSRPKNWTSTVLANLQIELVVNNIQDIVKELQNNGVKFISSHLVQLKNTSKQACLIPDPDGHVLLFIEE</sequence>
<proteinExistence type="predicted"/>
<evidence type="ECO:0000313" key="3">
    <source>
        <dbReference type="EMBL" id="ADN17950.1"/>
    </source>
</evidence>
<dbReference type="PROSITE" id="PS51819">
    <property type="entry name" value="VOC"/>
    <property type="match status" value="1"/>
</dbReference>
<evidence type="ECO:0000259" key="2">
    <source>
        <dbReference type="PROSITE" id="PS51819"/>
    </source>
</evidence>
<geneLocation type="plasmid" evidence="3 4">
    <name>Cy782201</name>
</geneLocation>
<dbReference type="InterPro" id="IPR051785">
    <property type="entry name" value="MMCE/EMCE_epimerase"/>
</dbReference>
<keyword evidence="3" id="KW-0223">Dioxygenase</keyword>